<proteinExistence type="predicted"/>
<organism evidence="1 2">
    <name type="scientific">Caerostris extrusa</name>
    <name type="common">Bark spider</name>
    <name type="synonym">Caerostris bankana</name>
    <dbReference type="NCBI Taxonomy" id="172846"/>
    <lineage>
        <taxon>Eukaryota</taxon>
        <taxon>Metazoa</taxon>
        <taxon>Ecdysozoa</taxon>
        <taxon>Arthropoda</taxon>
        <taxon>Chelicerata</taxon>
        <taxon>Arachnida</taxon>
        <taxon>Araneae</taxon>
        <taxon>Araneomorphae</taxon>
        <taxon>Entelegynae</taxon>
        <taxon>Araneoidea</taxon>
        <taxon>Araneidae</taxon>
        <taxon>Caerostris</taxon>
    </lineage>
</organism>
<evidence type="ECO:0000313" key="2">
    <source>
        <dbReference type="Proteomes" id="UP001054945"/>
    </source>
</evidence>
<dbReference type="Proteomes" id="UP001054945">
    <property type="component" value="Unassembled WGS sequence"/>
</dbReference>
<dbReference type="EMBL" id="BPLR01018197">
    <property type="protein sequence ID" value="GIY97674.1"/>
    <property type="molecule type" value="Genomic_DNA"/>
</dbReference>
<reference evidence="1 2" key="1">
    <citation type="submission" date="2021-06" db="EMBL/GenBank/DDBJ databases">
        <title>Caerostris extrusa draft genome.</title>
        <authorList>
            <person name="Kono N."/>
            <person name="Arakawa K."/>
        </authorList>
    </citation>
    <scope>NUCLEOTIDE SEQUENCE [LARGE SCALE GENOMIC DNA]</scope>
</reference>
<accession>A0AAV4XSI6</accession>
<protein>
    <submittedName>
        <fullName evidence="1">Uncharacterized protein</fullName>
    </submittedName>
</protein>
<evidence type="ECO:0000313" key="1">
    <source>
        <dbReference type="EMBL" id="GIY97674.1"/>
    </source>
</evidence>
<comment type="caution">
    <text evidence="1">The sequence shown here is derived from an EMBL/GenBank/DDBJ whole genome shotgun (WGS) entry which is preliminary data.</text>
</comment>
<sequence length="112" mass="12664">MRKLVGKCEEVKLAGGVPEKLHSNGLRDLHKHSHASATGSSLLSRGWLTADHNMLAYRRWINILQAVITYRICINCPAEAEAVFRNNESDKEILDTMLIKSGYDKRTRPDCK</sequence>
<name>A0AAV4XSI6_CAEEX</name>
<gene>
    <name evidence="1" type="ORF">CEXT_527851</name>
</gene>
<dbReference type="AlphaFoldDB" id="A0AAV4XSI6"/>
<keyword evidence="2" id="KW-1185">Reference proteome</keyword>